<organism evidence="1">
    <name type="scientific">marine sediment metagenome</name>
    <dbReference type="NCBI Taxonomy" id="412755"/>
    <lineage>
        <taxon>unclassified sequences</taxon>
        <taxon>metagenomes</taxon>
        <taxon>ecological metagenomes</taxon>
    </lineage>
</organism>
<protein>
    <submittedName>
        <fullName evidence="1">Uncharacterized protein</fullName>
    </submittedName>
</protein>
<sequence>MSDWLGEIKKRMKGPMLSASMTNRVRYDMERLISEVERFQQKDGLRTREHN</sequence>
<accession>A0A0F9F0P8</accession>
<gene>
    <name evidence="1" type="ORF">LCGC14_2363380</name>
</gene>
<name>A0A0F9F0P8_9ZZZZ</name>
<proteinExistence type="predicted"/>
<dbReference type="AlphaFoldDB" id="A0A0F9F0P8"/>
<reference evidence="1" key="1">
    <citation type="journal article" date="2015" name="Nature">
        <title>Complex archaea that bridge the gap between prokaryotes and eukaryotes.</title>
        <authorList>
            <person name="Spang A."/>
            <person name="Saw J.H."/>
            <person name="Jorgensen S.L."/>
            <person name="Zaremba-Niedzwiedzka K."/>
            <person name="Martijn J."/>
            <person name="Lind A.E."/>
            <person name="van Eijk R."/>
            <person name="Schleper C."/>
            <person name="Guy L."/>
            <person name="Ettema T.J."/>
        </authorList>
    </citation>
    <scope>NUCLEOTIDE SEQUENCE</scope>
</reference>
<dbReference type="EMBL" id="LAZR01034675">
    <property type="protein sequence ID" value="KKL44672.1"/>
    <property type="molecule type" value="Genomic_DNA"/>
</dbReference>
<feature type="non-terminal residue" evidence="1">
    <location>
        <position position="51"/>
    </location>
</feature>
<evidence type="ECO:0000313" key="1">
    <source>
        <dbReference type="EMBL" id="KKL44672.1"/>
    </source>
</evidence>
<comment type="caution">
    <text evidence="1">The sequence shown here is derived from an EMBL/GenBank/DDBJ whole genome shotgun (WGS) entry which is preliminary data.</text>
</comment>